<protein>
    <recommendedName>
        <fullName evidence="3">Enkurin domain-containing protein</fullName>
    </recommendedName>
</protein>
<evidence type="ECO:0000313" key="1">
    <source>
        <dbReference type="EMBL" id="KAL1528106.1"/>
    </source>
</evidence>
<evidence type="ECO:0008006" key="3">
    <source>
        <dbReference type="Google" id="ProtNLM"/>
    </source>
</evidence>
<dbReference type="EMBL" id="JBGBPQ010000002">
    <property type="protein sequence ID" value="KAL1528106.1"/>
    <property type="molecule type" value="Genomic_DNA"/>
</dbReference>
<proteinExistence type="predicted"/>
<comment type="caution">
    <text evidence="1">The sequence shown here is derived from an EMBL/GenBank/DDBJ whole genome shotgun (WGS) entry which is preliminary data.</text>
</comment>
<organism evidence="1 2">
    <name type="scientific">Prymnesium parvum</name>
    <name type="common">Toxic golden alga</name>
    <dbReference type="NCBI Taxonomy" id="97485"/>
    <lineage>
        <taxon>Eukaryota</taxon>
        <taxon>Haptista</taxon>
        <taxon>Haptophyta</taxon>
        <taxon>Prymnesiophyceae</taxon>
        <taxon>Prymnesiales</taxon>
        <taxon>Prymnesiaceae</taxon>
        <taxon>Prymnesium</taxon>
    </lineage>
</organism>
<reference evidence="1 2" key="1">
    <citation type="journal article" date="2024" name="Science">
        <title>Giant polyketide synthase enzymes in the biosynthesis of giant marine polyether toxins.</title>
        <authorList>
            <person name="Fallon T.R."/>
            <person name="Shende V.V."/>
            <person name="Wierzbicki I.H."/>
            <person name="Pendleton A.L."/>
            <person name="Watervoot N.F."/>
            <person name="Auber R.P."/>
            <person name="Gonzalez D.J."/>
            <person name="Wisecaver J.H."/>
            <person name="Moore B.S."/>
        </authorList>
    </citation>
    <scope>NUCLEOTIDE SEQUENCE [LARGE SCALE GENOMIC DNA]</scope>
    <source>
        <strain evidence="1 2">12B1</strain>
    </source>
</reference>
<evidence type="ECO:0000313" key="2">
    <source>
        <dbReference type="Proteomes" id="UP001515480"/>
    </source>
</evidence>
<name>A0AB34K558_PRYPA</name>
<dbReference type="Proteomes" id="UP001515480">
    <property type="component" value="Unassembled WGS sequence"/>
</dbReference>
<accession>A0AB34K558</accession>
<keyword evidence="2" id="KW-1185">Reference proteome</keyword>
<dbReference type="AlphaFoldDB" id="A0AB34K558"/>
<gene>
    <name evidence="1" type="ORF">AB1Y20_009471</name>
</gene>
<sequence>MNDLANKRYMETLDKEKALRRVWMEHDAQKQIFETRSEEMRQLSHLNATLEEACGDPAKYRGAHYKPPSRRQQLVGLRNEIRSTLAVVEQKLEEELNKKVEVDPVVLDAREKAKERMKLPIHLRGSAVLNQTA</sequence>